<dbReference type="PANTHER" id="PTHR31891:SF1">
    <property type="entry name" value="FORMAMIDASE C869.04-RELATED"/>
    <property type="match status" value="1"/>
</dbReference>
<keyword evidence="2" id="KW-1185">Reference proteome</keyword>
<organism evidence="1 2">
    <name type="scientific">Anoxynatronum sibiricum</name>
    <dbReference type="NCBI Taxonomy" id="210623"/>
    <lineage>
        <taxon>Bacteria</taxon>
        <taxon>Bacillati</taxon>
        <taxon>Bacillota</taxon>
        <taxon>Clostridia</taxon>
        <taxon>Eubacteriales</taxon>
        <taxon>Clostridiaceae</taxon>
        <taxon>Anoxynatronum</taxon>
    </lineage>
</organism>
<gene>
    <name evidence="1" type="ORF">AAIG11_08960</name>
</gene>
<evidence type="ECO:0000313" key="2">
    <source>
        <dbReference type="Proteomes" id="UP001407405"/>
    </source>
</evidence>
<protein>
    <submittedName>
        <fullName evidence="1">Acetamidase/formamidase family protein</fullName>
    </submittedName>
</protein>
<name>A0ABU9VW32_9CLOT</name>
<dbReference type="SUPFAM" id="SSF141130">
    <property type="entry name" value="Acetamidase/Formamidase-like"/>
    <property type="match status" value="1"/>
</dbReference>
<dbReference type="InterPro" id="IPR004304">
    <property type="entry name" value="FmdA_AmdA"/>
</dbReference>
<dbReference type="Pfam" id="PF03069">
    <property type="entry name" value="FmdA_AmdA"/>
    <property type="match status" value="2"/>
</dbReference>
<dbReference type="RefSeq" id="WP_343185927.1">
    <property type="nucleotide sequence ID" value="NZ_JBCITM010000008.1"/>
</dbReference>
<dbReference type="Gene3D" id="2.60.120.580">
    <property type="entry name" value="Acetamidase/Formamidase-like domains"/>
    <property type="match status" value="1"/>
</dbReference>
<dbReference type="EMBL" id="JBCITM010000008">
    <property type="protein sequence ID" value="MEN1760601.1"/>
    <property type="molecule type" value="Genomic_DNA"/>
</dbReference>
<accession>A0ABU9VW32</accession>
<dbReference type="Proteomes" id="UP001407405">
    <property type="component" value="Unassembled WGS sequence"/>
</dbReference>
<dbReference type="Gene3D" id="2.40.10.120">
    <property type="match status" value="1"/>
</dbReference>
<sequence length="297" mass="31412">MNIIQNHQLVYAMDAANTPVLKTDSGNEVIFQTCDCFQNQITSEAQSVDTLNWDHINPATGPLYVIDAQPGDVLKVDILAIDIDSFGVMAAIPGAGLLGDQVTTSQIKVMPIENGMARFSDKLSLPVVPTIGVIGVAPAEGAVPCGAPGPHGGNMDNGKTTAGTTLFLPVFVEGALLAMGDLHGLIGDGEIMVSGLEVAGRVTVRVTILKDFHLAHPMLETKTHLYTVASHQDLLTAVKMATECMHQWVMAHSDLSFNEAGMLLSAAGNAEICQVVDPLLTARFGMTKSILEKLARA</sequence>
<dbReference type="PANTHER" id="PTHR31891">
    <property type="entry name" value="FORMAMIDASE C869.04-RELATED"/>
    <property type="match status" value="1"/>
</dbReference>
<dbReference type="Gene3D" id="3.10.28.20">
    <property type="entry name" value="Acetamidase/Formamidase-like domains"/>
    <property type="match status" value="1"/>
</dbReference>
<proteinExistence type="predicted"/>
<comment type="caution">
    <text evidence="1">The sequence shown here is derived from an EMBL/GenBank/DDBJ whole genome shotgun (WGS) entry which is preliminary data.</text>
</comment>
<reference evidence="1 2" key="1">
    <citation type="submission" date="2024-04" db="EMBL/GenBank/DDBJ databases">
        <title>Genome sequencing and metabolic network reconstruction of aminoacids and betaine degradation by Anoxynatronum sibiricum.</title>
        <authorList>
            <person name="Detkova E.N."/>
            <person name="Boltjanskaja Y.V."/>
            <person name="Mardanov A.V."/>
            <person name="Kevbrin V."/>
        </authorList>
    </citation>
    <scope>NUCLEOTIDE SEQUENCE [LARGE SCALE GENOMIC DNA]</scope>
    <source>
        <strain evidence="1 2">Z-7981</strain>
    </source>
</reference>
<evidence type="ECO:0000313" key="1">
    <source>
        <dbReference type="EMBL" id="MEN1760601.1"/>
    </source>
</evidence>